<proteinExistence type="predicted"/>
<organism evidence="3 4">
    <name type="scientific">Paenibacillus pectinilyticus</name>
    <dbReference type="NCBI Taxonomy" id="512399"/>
    <lineage>
        <taxon>Bacteria</taxon>
        <taxon>Bacillati</taxon>
        <taxon>Bacillota</taxon>
        <taxon>Bacilli</taxon>
        <taxon>Bacillales</taxon>
        <taxon>Paenibacillaceae</taxon>
        <taxon>Paenibacillus</taxon>
    </lineage>
</organism>
<dbReference type="STRING" id="512399.A8709_07225"/>
<gene>
    <name evidence="3" type="ORF">A8709_07225</name>
</gene>
<feature type="signal peptide" evidence="2">
    <location>
        <begin position="1"/>
        <end position="16"/>
    </location>
</feature>
<accession>A0A1C0ZTV3</accession>
<feature type="chain" id="PRO_5038741708" evidence="2">
    <location>
        <begin position="17"/>
        <end position="530"/>
    </location>
</feature>
<dbReference type="Proteomes" id="UP000093309">
    <property type="component" value="Unassembled WGS sequence"/>
</dbReference>
<dbReference type="PANTHER" id="PTHR43649:SF33">
    <property type="entry name" value="POLYGALACTURONAN_RHAMNOGALACTURONAN-BINDING PROTEIN YTCQ"/>
    <property type="match status" value="1"/>
</dbReference>
<dbReference type="RefSeq" id="WP_065858503.1">
    <property type="nucleotide sequence ID" value="NZ_LYPC01000028.1"/>
</dbReference>
<dbReference type="InterPro" id="IPR050490">
    <property type="entry name" value="Bact_solute-bd_prot1"/>
</dbReference>
<dbReference type="SUPFAM" id="SSF53850">
    <property type="entry name" value="Periplasmic binding protein-like II"/>
    <property type="match status" value="1"/>
</dbReference>
<reference evidence="4" key="1">
    <citation type="submission" date="2016-05" db="EMBL/GenBank/DDBJ databases">
        <title>Paenibacillus oryzae. sp. nov., isolated from the rice root.</title>
        <authorList>
            <person name="Zhang J."/>
            <person name="Zhang X."/>
        </authorList>
    </citation>
    <scope>NUCLEOTIDE SEQUENCE [LARGE SCALE GENOMIC DNA]</scope>
    <source>
        <strain evidence="4">KCTC13222</strain>
    </source>
</reference>
<dbReference type="PANTHER" id="PTHR43649">
    <property type="entry name" value="ARABINOSE-BINDING PROTEIN-RELATED"/>
    <property type="match status" value="1"/>
</dbReference>
<evidence type="ECO:0000256" key="1">
    <source>
        <dbReference type="ARBA" id="ARBA00022729"/>
    </source>
</evidence>
<dbReference type="AlphaFoldDB" id="A0A1C0ZTV3"/>
<evidence type="ECO:0000256" key="2">
    <source>
        <dbReference type="SAM" id="SignalP"/>
    </source>
</evidence>
<dbReference type="EMBL" id="LYPC01000028">
    <property type="protein sequence ID" value="OCT11453.1"/>
    <property type="molecule type" value="Genomic_DNA"/>
</dbReference>
<comment type="caution">
    <text evidence="3">The sequence shown here is derived from an EMBL/GenBank/DDBJ whole genome shotgun (WGS) entry which is preliminary data.</text>
</comment>
<name>A0A1C0ZTV3_9BACL</name>
<keyword evidence="1 2" id="KW-0732">Signal</keyword>
<keyword evidence="4" id="KW-1185">Reference proteome</keyword>
<dbReference type="OrthoDB" id="9787283at2"/>
<dbReference type="PROSITE" id="PS51257">
    <property type="entry name" value="PROKAR_LIPOPROTEIN"/>
    <property type="match status" value="1"/>
</dbReference>
<evidence type="ECO:0000313" key="4">
    <source>
        <dbReference type="Proteomes" id="UP000093309"/>
    </source>
</evidence>
<dbReference type="Gene3D" id="3.40.190.10">
    <property type="entry name" value="Periplasmic binding protein-like II"/>
    <property type="match status" value="2"/>
</dbReference>
<sequence length="530" mass="59607">MVIKKLGVLATVSALAFTVVTGCSDKTNSSESAATSSAKPNQEATAKAEDIVDIEVWGTNIGYKPTEKGSKLYEFYKEKLGVGVISPYVEWNGGTAYLNQLNLKIASGELPDLFLPQQGLENSLAKNGAIADLTDLLPKYAPNLWAAIPKDMWDIVKANDPTGQGKIYYIPGMVDYGRYSGMIRQDWLDKLGLQMPKTQDDYVKVLEAFRDKDPNGNGQKDELPTGGRQEARWMDQLFAMYGVAMFEGYPDWDLYDGKLTYSAVSPNMKAALEFISKLYKDGLIDKESLLNDKAKWDGKVAANKVGNYFHWAEQTNLYLDNLQKNSGVKGTFASLPLPEVQGYKGFYTWKRFTPPAWVVKNNKDQKKLMATLKLLNNMYDKKNWNALYLGVEGMHYTMKDGKAVKLPDDKSTQENLILDPYSKISTLDFTSNLLKSTASEDRMWEIDQTVQIMKDAQKYAKVIAGDGMPASVYDGFPDINNRTLYIEYASKIITGQFPISKFDEFVEKWNKSGGEEVTKRARDWYAKVKK</sequence>
<protein>
    <submittedName>
        <fullName evidence="3">ABC transporter substrate-binding protein</fullName>
    </submittedName>
</protein>
<evidence type="ECO:0000313" key="3">
    <source>
        <dbReference type="EMBL" id="OCT11453.1"/>
    </source>
</evidence>